<protein>
    <submittedName>
        <fullName evidence="5">Long-chain acyl-CoA synthetase</fullName>
    </submittedName>
</protein>
<dbReference type="Gene3D" id="3.30.300.30">
    <property type="match status" value="1"/>
</dbReference>
<dbReference type="STRING" id="487316.BEN76_04100"/>
<dbReference type="GO" id="GO:0004467">
    <property type="term" value="F:long-chain fatty acid-CoA ligase activity"/>
    <property type="evidence" value="ECO:0007669"/>
    <property type="project" value="UniProtKB-EC"/>
</dbReference>
<dbReference type="GO" id="GO:0005524">
    <property type="term" value="F:ATP binding"/>
    <property type="evidence" value="ECO:0007669"/>
    <property type="project" value="UniProtKB-KW"/>
</dbReference>
<keyword evidence="2" id="KW-0067">ATP-binding</keyword>
<evidence type="ECO:0000256" key="2">
    <source>
        <dbReference type="ARBA" id="ARBA00022840"/>
    </source>
</evidence>
<name>A0A1P8EG97_9GAMM</name>
<gene>
    <name evidence="5" type="ORF">BEN76_04100</name>
</gene>
<dbReference type="Gene3D" id="3.40.50.12780">
    <property type="entry name" value="N-terminal domain of ligase-like"/>
    <property type="match status" value="1"/>
</dbReference>
<evidence type="ECO:0000313" key="5">
    <source>
        <dbReference type="EMBL" id="APV35243.1"/>
    </source>
</evidence>
<dbReference type="AlphaFoldDB" id="A0A1P8EG97"/>
<evidence type="ECO:0000256" key="1">
    <source>
        <dbReference type="ARBA" id="ARBA00022741"/>
    </source>
</evidence>
<dbReference type="EMBL" id="CP016896">
    <property type="protein sequence ID" value="APV35243.1"/>
    <property type="molecule type" value="Genomic_DNA"/>
</dbReference>
<evidence type="ECO:0000259" key="4">
    <source>
        <dbReference type="Pfam" id="PF00501"/>
    </source>
</evidence>
<dbReference type="PANTHER" id="PTHR43272:SF33">
    <property type="entry name" value="AMP-BINDING DOMAIN-CONTAINING PROTEIN-RELATED"/>
    <property type="match status" value="1"/>
</dbReference>
<dbReference type="GO" id="GO:0016020">
    <property type="term" value="C:membrane"/>
    <property type="evidence" value="ECO:0007669"/>
    <property type="project" value="TreeGrafter"/>
</dbReference>
<evidence type="ECO:0000313" key="6">
    <source>
        <dbReference type="Proteomes" id="UP000185674"/>
    </source>
</evidence>
<feature type="domain" description="AMP-dependent synthetase/ligase" evidence="4">
    <location>
        <begin position="19"/>
        <end position="330"/>
    </location>
</feature>
<dbReference type="eggNOG" id="COG1022">
    <property type="taxonomic scope" value="Bacteria"/>
</dbReference>
<reference evidence="5 6" key="1">
    <citation type="submission" date="2016-08" db="EMBL/GenBank/DDBJ databases">
        <title>Complete genome sequence of Acinetobacter baylyi strain GFJ2.</title>
        <authorList>
            <person name="Tabata M."/>
            <person name="Kuboki S."/>
            <person name="Gibu N."/>
            <person name="Kinouchi Y."/>
            <person name="Vangnai A."/>
            <person name="Kasai D."/>
            <person name="Fukuda M."/>
        </authorList>
    </citation>
    <scope>NUCLEOTIDE SEQUENCE [LARGE SCALE GENOMIC DNA]</scope>
    <source>
        <strain evidence="5 6">GFJ2</strain>
    </source>
</reference>
<dbReference type="Pfam" id="PF23562">
    <property type="entry name" value="AMP-binding_C_3"/>
    <property type="match status" value="1"/>
</dbReference>
<dbReference type="InterPro" id="IPR020845">
    <property type="entry name" value="AMP-binding_CS"/>
</dbReference>
<dbReference type="PROSITE" id="PS00455">
    <property type="entry name" value="AMP_BINDING"/>
    <property type="match status" value="1"/>
</dbReference>
<comment type="catalytic activity">
    <reaction evidence="3">
        <text>a long-chain fatty acid + ATP + CoA = a long-chain fatty acyl-CoA + AMP + diphosphate</text>
        <dbReference type="Rhea" id="RHEA:15421"/>
        <dbReference type="ChEBI" id="CHEBI:30616"/>
        <dbReference type="ChEBI" id="CHEBI:33019"/>
        <dbReference type="ChEBI" id="CHEBI:57287"/>
        <dbReference type="ChEBI" id="CHEBI:57560"/>
        <dbReference type="ChEBI" id="CHEBI:83139"/>
        <dbReference type="ChEBI" id="CHEBI:456215"/>
        <dbReference type="EC" id="6.2.1.3"/>
    </reaction>
    <physiologicalReaction direction="left-to-right" evidence="3">
        <dbReference type="Rhea" id="RHEA:15422"/>
    </physiologicalReaction>
</comment>
<proteinExistence type="predicted"/>
<dbReference type="InterPro" id="IPR045851">
    <property type="entry name" value="AMP-bd_C_sf"/>
</dbReference>
<dbReference type="RefSeq" id="WP_076032348.1">
    <property type="nucleotide sequence ID" value="NZ_BKXY01000068.1"/>
</dbReference>
<dbReference type="SUPFAM" id="SSF56801">
    <property type="entry name" value="Acetyl-CoA synthetase-like"/>
    <property type="match status" value="1"/>
</dbReference>
<dbReference type="InterPro" id="IPR042099">
    <property type="entry name" value="ANL_N_sf"/>
</dbReference>
<dbReference type="KEGG" id="asol:BEN76_04100"/>
<keyword evidence="1" id="KW-0547">Nucleotide-binding</keyword>
<sequence length="483" mass="53730">MLPKLTEFKSRLQQLSLSAPNVVALRDHDQEITYKMLWSEIQARQTQLTQLSTRMVALFLENSVDLLLWDLALLFADIPTILLPPFFTHSQLQYCLETSQADLIITQSDFILEGHTSYEKQQGYWRLKAPLHIALPETTQKLTFTSGTTGQPKAVCLGSEQILTVAQSLCHAIASSQPETHLGLMPLAVLLENIGCYAILMRGGSIQLAKAAELGLRGASSVDIQTFAKFIQSSQPQSLILVPQFLALLVEAVSTKLIRAECFRFIAVGGGHVNPELLKKANKLQLPVYQGYGLSECASVVALNTPEANRAGSVGKPLPHVQVKIAEDGEILVANNRCLGYLNHPQMPDPYWPTGDLGHLDQDGFLYIRGRKKHQFITSFGRNVNPEWVEALLSQTGVVGQAFVYGEALPENYALLWPVNTAITNEQIDQIIQHANHQLPDYAQVKHWVRLTEPFSPNNQLATANGRLRRDEIARRFQHVFSA</sequence>
<accession>A0A1P8EG97</accession>
<dbReference type="Pfam" id="PF00501">
    <property type="entry name" value="AMP-binding"/>
    <property type="match status" value="1"/>
</dbReference>
<dbReference type="InterPro" id="IPR000873">
    <property type="entry name" value="AMP-dep_synth/lig_dom"/>
</dbReference>
<dbReference type="Proteomes" id="UP000185674">
    <property type="component" value="Chromosome"/>
</dbReference>
<organism evidence="5 6">
    <name type="scientific">Acinetobacter soli</name>
    <dbReference type="NCBI Taxonomy" id="487316"/>
    <lineage>
        <taxon>Bacteria</taxon>
        <taxon>Pseudomonadati</taxon>
        <taxon>Pseudomonadota</taxon>
        <taxon>Gammaproteobacteria</taxon>
        <taxon>Moraxellales</taxon>
        <taxon>Moraxellaceae</taxon>
        <taxon>Acinetobacter</taxon>
    </lineage>
</organism>
<dbReference type="PANTHER" id="PTHR43272">
    <property type="entry name" value="LONG-CHAIN-FATTY-ACID--COA LIGASE"/>
    <property type="match status" value="1"/>
</dbReference>
<evidence type="ECO:0000256" key="3">
    <source>
        <dbReference type="ARBA" id="ARBA00024484"/>
    </source>
</evidence>